<protein>
    <recommendedName>
        <fullName evidence="1">DUF4097 domain-containing protein</fullName>
    </recommendedName>
</protein>
<accession>A0A261F2M6</accession>
<dbReference type="Pfam" id="PF13349">
    <property type="entry name" value="DUF4097"/>
    <property type="match status" value="1"/>
</dbReference>
<sequence length="248" mass="27646">MGLEYVEYPVTEIERVEVNCKLFAIRVMGSATDNIELSWRDTTMRSLEVKQEGNTLKLIDHAAIGIYGTLALINLKKDDQLLIKLPESFTGKAIIQSRSESVHLSDLKFPGSLGVSSDAGEILLENVETAKIDIRGNLCKVNCYGVGVTETMDISSKTGQIQCYVDGTEEEYSVFCNTERKRHVTAVNRSNPRRPGGIWTNAPERLGHGPRKVCITTETGQIDFAFQNGVKTRKTAGRYRHGNSFQDW</sequence>
<comment type="caution">
    <text evidence="2">The sequence shown here is derived from an EMBL/GenBank/DDBJ whole genome shotgun (WGS) entry which is preliminary data.</text>
</comment>
<name>A0A261F2M6_9BIFI</name>
<feature type="domain" description="DUF4097" evidence="1">
    <location>
        <begin position="13"/>
        <end position="162"/>
    </location>
</feature>
<proteinExistence type="predicted"/>
<dbReference type="OrthoDB" id="9830155at2"/>
<gene>
    <name evidence="2" type="ORF">PSRA_0179</name>
</gene>
<evidence type="ECO:0000313" key="3">
    <source>
        <dbReference type="Proteomes" id="UP000216725"/>
    </source>
</evidence>
<dbReference type="Proteomes" id="UP000216725">
    <property type="component" value="Unassembled WGS sequence"/>
</dbReference>
<dbReference type="EMBL" id="MWWR01000002">
    <property type="protein sequence ID" value="OZG53372.1"/>
    <property type="molecule type" value="Genomic_DNA"/>
</dbReference>
<dbReference type="InterPro" id="IPR025164">
    <property type="entry name" value="Toastrack_DUF4097"/>
</dbReference>
<evidence type="ECO:0000313" key="2">
    <source>
        <dbReference type="EMBL" id="OZG53372.1"/>
    </source>
</evidence>
<organism evidence="2 3">
    <name type="scientific">Pseudoscardovia radai</name>
    <dbReference type="NCBI Taxonomy" id="987066"/>
    <lineage>
        <taxon>Bacteria</taxon>
        <taxon>Bacillati</taxon>
        <taxon>Actinomycetota</taxon>
        <taxon>Actinomycetes</taxon>
        <taxon>Bifidobacteriales</taxon>
        <taxon>Bifidobacteriaceae</taxon>
        <taxon>Pseudoscardovia</taxon>
    </lineage>
</organism>
<keyword evidence="3" id="KW-1185">Reference proteome</keyword>
<dbReference type="RefSeq" id="WP_094659976.1">
    <property type="nucleotide sequence ID" value="NZ_JBKZBO010000008.1"/>
</dbReference>
<evidence type="ECO:0000259" key="1">
    <source>
        <dbReference type="Pfam" id="PF13349"/>
    </source>
</evidence>
<dbReference type="AlphaFoldDB" id="A0A261F2M6"/>
<reference evidence="2 3" key="1">
    <citation type="journal article" date="2017" name="BMC Genomics">
        <title>Comparative genomic and phylogenomic analyses of the Bifidobacteriaceae family.</title>
        <authorList>
            <person name="Lugli G.A."/>
            <person name="Milani C."/>
            <person name="Turroni F."/>
            <person name="Duranti S."/>
            <person name="Mancabelli L."/>
            <person name="Mangifesta M."/>
            <person name="Ferrario C."/>
            <person name="Modesto M."/>
            <person name="Mattarelli P."/>
            <person name="Jiri K."/>
            <person name="van Sinderen D."/>
            <person name="Ventura M."/>
        </authorList>
    </citation>
    <scope>NUCLEOTIDE SEQUENCE [LARGE SCALE GENOMIC DNA]</scope>
    <source>
        <strain evidence="2 3">DSM 24742</strain>
    </source>
</reference>